<dbReference type="EMBL" id="JRRC01013509">
    <property type="protein sequence ID" value="KHF97656.1"/>
    <property type="molecule type" value="Genomic_DNA"/>
</dbReference>
<accession>A0A0B0MBD5</accession>
<evidence type="ECO:0000256" key="1">
    <source>
        <dbReference type="SAM" id="Phobius"/>
    </source>
</evidence>
<keyword evidence="1" id="KW-1133">Transmembrane helix</keyword>
<protein>
    <submittedName>
        <fullName evidence="2">Uncharacterized protein</fullName>
    </submittedName>
</protein>
<keyword evidence="1" id="KW-0812">Transmembrane</keyword>
<reference evidence="3" key="1">
    <citation type="submission" date="2014-09" db="EMBL/GenBank/DDBJ databases">
        <authorList>
            <person name="Mudge J."/>
            <person name="Ramaraj T."/>
            <person name="Lindquist I.E."/>
            <person name="Bharti A.K."/>
            <person name="Sundararajan A."/>
            <person name="Cameron C.T."/>
            <person name="Woodward J.E."/>
            <person name="May G.D."/>
            <person name="Brubaker C."/>
            <person name="Broadhvest J."/>
            <person name="Wilkins T.A."/>
        </authorList>
    </citation>
    <scope>NUCLEOTIDE SEQUENCE</scope>
    <source>
        <strain evidence="3">cv. AKA8401</strain>
    </source>
</reference>
<gene>
    <name evidence="2" type="ORF">F383_37136</name>
</gene>
<proteinExistence type="predicted"/>
<dbReference type="AlphaFoldDB" id="A0A0B0MBD5"/>
<keyword evidence="1" id="KW-0472">Membrane</keyword>
<comment type="caution">
    <text evidence="2">The sequence shown here is derived from an EMBL/GenBank/DDBJ whole genome shotgun (WGS) entry which is preliminary data.</text>
</comment>
<evidence type="ECO:0000313" key="2">
    <source>
        <dbReference type="EMBL" id="KHF97656.1"/>
    </source>
</evidence>
<keyword evidence="3" id="KW-1185">Reference proteome</keyword>
<dbReference type="Proteomes" id="UP000032142">
    <property type="component" value="Unassembled WGS sequence"/>
</dbReference>
<name>A0A0B0MBD5_GOSAR</name>
<feature type="transmembrane region" description="Helical" evidence="1">
    <location>
        <begin position="6"/>
        <end position="30"/>
    </location>
</feature>
<evidence type="ECO:0000313" key="3">
    <source>
        <dbReference type="Proteomes" id="UP000032142"/>
    </source>
</evidence>
<sequence>MLVMLLDIMILVYFLNKLSQVIWLILVLCFG</sequence>
<organism evidence="2 3">
    <name type="scientific">Gossypium arboreum</name>
    <name type="common">Tree cotton</name>
    <name type="synonym">Gossypium nanking</name>
    <dbReference type="NCBI Taxonomy" id="29729"/>
    <lineage>
        <taxon>Eukaryota</taxon>
        <taxon>Viridiplantae</taxon>
        <taxon>Streptophyta</taxon>
        <taxon>Embryophyta</taxon>
        <taxon>Tracheophyta</taxon>
        <taxon>Spermatophyta</taxon>
        <taxon>Magnoliopsida</taxon>
        <taxon>eudicotyledons</taxon>
        <taxon>Gunneridae</taxon>
        <taxon>Pentapetalae</taxon>
        <taxon>rosids</taxon>
        <taxon>malvids</taxon>
        <taxon>Malvales</taxon>
        <taxon>Malvaceae</taxon>
        <taxon>Malvoideae</taxon>
        <taxon>Gossypium</taxon>
    </lineage>
</organism>